<dbReference type="PANTHER" id="PTHR43685:SF2">
    <property type="entry name" value="GLYCOSYLTRANSFERASE 2-LIKE DOMAIN-CONTAINING PROTEIN"/>
    <property type="match status" value="1"/>
</dbReference>
<dbReference type="Pfam" id="PF00535">
    <property type="entry name" value="Glycos_transf_2"/>
    <property type="match status" value="1"/>
</dbReference>
<dbReference type="InterPro" id="IPR029044">
    <property type="entry name" value="Nucleotide-diphossugar_trans"/>
</dbReference>
<reference evidence="3" key="1">
    <citation type="submission" date="2018-04" db="EMBL/GenBank/DDBJ databases">
        <authorList>
            <person name="Cornet L."/>
        </authorList>
    </citation>
    <scope>NUCLEOTIDE SEQUENCE [LARGE SCALE GENOMIC DNA]</scope>
</reference>
<dbReference type="GO" id="GO:0016740">
    <property type="term" value="F:transferase activity"/>
    <property type="evidence" value="ECO:0007669"/>
    <property type="project" value="UniProtKB-KW"/>
</dbReference>
<proteinExistence type="predicted"/>
<sequence>MSPLVSILIPVYNAEPWVAETIQSVIAQTWKNIEIVIVDDGSVDRSLEIARKFQSSTVKVIGQENQGASAARNHALNLAQGDFIQYLDADDLLAPEKVERQMRLLHQQSDTRQLISGEWARFYKSPGEASFTPQPLWTDMEPVDWLVCAWRNHWMMHPAAWLVPREIVQKAGEWNETLSLNDDGEYFCRIILASAGVKFCQGAKVYYRSGNSSSLSALVSERARESQFFSLSLGTAALLEKEESDLTRQVCATVFQRFIYEVYPQVPELCQKAEERVRQLGGSSLQPTGGPTFHGMSKLLGWQRTKQIQNWAYGLGYGQAALGWKLHQLKERMHNV</sequence>
<dbReference type="SUPFAM" id="SSF53448">
    <property type="entry name" value="Nucleotide-diphospho-sugar transferases"/>
    <property type="match status" value="1"/>
</dbReference>
<gene>
    <name evidence="2" type="ORF">DCF25_08850</name>
</gene>
<evidence type="ECO:0000313" key="3">
    <source>
        <dbReference type="Proteomes" id="UP000249354"/>
    </source>
</evidence>
<feature type="domain" description="Glycosyltransferase 2-like" evidence="1">
    <location>
        <begin position="6"/>
        <end position="108"/>
    </location>
</feature>
<dbReference type="CDD" id="cd00761">
    <property type="entry name" value="Glyco_tranf_GTA_type"/>
    <property type="match status" value="1"/>
</dbReference>
<name>A0A2W4W431_9CYAN</name>
<comment type="caution">
    <text evidence="2">The sequence shown here is derived from an EMBL/GenBank/DDBJ whole genome shotgun (WGS) entry which is preliminary data.</text>
</comment>
<dbReference type="InterPro" id="IPR001173">
    <property type="entry name" value="Glyco_trans_2-like"/>
</dbReference>
<dbReference type="PANTHER" id="PTHR43685">
    <property type="entry name" value="GLYCOSYLTRANSFERASE"/>
    <property type="match status" value="1"/>
</dbReference>
<organism evidence="2 3">
    <name type="scientific">Leptolyngbya foveolarum</name>
    <dbReference type="NCBI Taxonomy" id="47253"/>
    <lineage>
        <taxon>Bacteria</taxon>
        <taxon>Bacillati</taxon>
        <taxon>Cyanobacteriota</taxon>
        <taxon>Cyanophyceae</taxon>
        <taxon>Leptolyngbyales</taxon>
        <taxon>Leptolyngbyaceae</taxon>
        <taxon>Leptolyngbya group</taxon>
        <taxon>Leptolyngbya</taxon>
    </lineage>
</organism>
<dbReference type="EMBL" id="QBMC01000046">
    <property type="protein sequence ID" value="PZO19281.1"/>
    <property type="molecule type" value="Genomic_DNA"/>
</dbReference>
<evidence type="ECO:0000259" key="1">
    <source>
        <dbReference type="Pfam" id="PF00535"/>
    </source>
</evidence>
<keyword evidence="2" id="KW-0808">Transferase</keyword>
<dbReference type="Proteomes" id="UP000249354">
    <property type="component" value="Unassembled WGS sequence"/>
</dbReference>
<dbReference type="InterPro" id="IPR050834">
    <property type="entry name" value="Glycosyltransf_2"/>
</dbReference>
<protein>
    <submittedName>
        <fullName evidence="2">Glycosyl transferase family 2</fullName>
    </submittedName>
</protein>
<evidence type="ECO:0000313" key="2">
    <source>
        <dbReference type="EMBL" id="PZO19281.1"/>
    </source>
</evidence>
<reference evidence="2 3" key="2">
    <citation type="submission" date="2018-06" db="EMBL/GenBank/DDBJ databases">
        <title>Metagenomic assembly of (sub)arctic Cyanobacteria and their associated microbiome from non-axenic cultures.</title>
        <authorList>
            <person name="Baurain D."/>
        </authorList>
    </citation>
    <scope>NUCLEOTIDE SEQUENCE [LARGE SCALE GENOMIC DNA]</scope>
    <source>
        <strain evidence="2">ULC129bin1</strain>
    </source>
</reference>
<dbReference type="AlphaFoldDB" id="A0A2W4W431"/>
<accession>A0A2W4W431</accession>
<dbReference type="Gene3D" id="3.90.550.10">
    <property type="entry name" value="Spore Coat Polysaccharide Biosynthesis Protein SpsA, Chain A"/>
    <property type="match status" value="1"/>
</dbReference>